<reference evidence="2" key="1">
    <citation type="submission" date="2023-06" db="EMBL/GenBank/DDBJ databases">
        <title>Identification and characterization of horizontal gene transfer across gut microbiota members of farm animals based on homology search.</title>
        <authorList>
            <person name="Zeman M."/>
            <person name="Kubasova T."/>
            <person name="Jahodarova E."/>
            <person name="Nykrynova M."/>
            <person name="Rychlik I."/>
        </authorList>
    </citation>
    <scope>NUCLEOTIDE SEQUENCE [LARGE SCALE GENOMIC DNA]</scope>
    <source>
        <strain evidence="2">ET81</strain>
    </source>
</reference>
<comment type="caution">
    <text evidence="1">The sequence shown here is derived from an EMBL/GenBank/DDBJ whole genome shotgun (WGS) entry which is preliminary data.</text>
</comment>
<sequence length="296" mass="33981">MTSNYEAVIKALRNYREKLRSSHGIRGKLTRLDRLIVKSRQNLSHIEDPSARRALELTLECRKSLCTVLYRDIFSYCDQSEDIENRILSQNGTPKSDDEDTATGNNCSIDPTYQQAFQKHFKRLGEIGQTFAAPSFKQWQNKCQYLDMRHNREMKINAVCRYDIPSDISWWRTTMCPYKKGNESFYSHIISRHGVKIAGKCGLISDTDVVAYLSRLAASTNEATCMQFKQFDVVEQNGLRVLLDKRTVVKLDTETKVGILLSVDNNGKASPITAFVVNKSYLRRRVSSNASNRKWE</sequence>
<evidence type="ECO:0000313" key="2">
    <source>
        <dbReference type="Proteomes" id="UP001529257"/>
    </source>
</evidence>
<proteinExistence type="predicted"/>
<keyword evidence="2" id="KW-1185">Reference proteome</keyword>
<evidence type="ECO:0000313" key="1">
    <source>
        <dbReference type="EMBL" id="MDM8076743.1"/>
    </source>
</evidence>
<accession>A0ABT7TZX0</accession>
<protein>
    <submittedName>
        <fullName evidence="1">Uncharacterized protein</fullName>
    </submittedName>
</protein>
<dbReference type="Proteomes" id="UP001529257">
    <property type="component" value="Unassembled WGS sequence"/>
</dbReference>
<dbReference type="EMBL" id="JAUDBR010000008">
    <property type="protein sequence ID" value="MDM8076743.1"/>
    <property type="molecule type" value="Genomic_DNA"/>
</dbReference>
<name>A0ABT7TZX0_ACTVI</name>
<organism evidence="1 2">
    <name type="scientific">Actinomyces viscosus</name>
    <dbReference type="NCBI Taxonomy" id="1656"/>
    <lineage>
        <taxon>Bacteria</taxon>
        <taxon>Bacillati</taxon>
        <taxon>Actinomycetota</taxon>
        <taxon>Actinomycetes</taxon>
        <taxon>Actinomycetales</taxon>
        <taxon>Actinomycetaceae</taxon>
        <taxon>Actinomyces</taxon>
    </lineage>
</organism>
<gene>
    <name evidence="1" type="ORF">QUV91_06720</name>
</gene>
<dbReference type="RefSeq" id="WP_289596185.1">
    <property type="nucleotide sequence ID" value="NZ_JAUDBR010000008.1"/>
</dbReference>